<dbReference type="GO" id="GO:0003677">
    <property type="term" value="F:DNA binding"/>
    <property type="evidence" value="ECO:0007669"/>
    <property type="project" value="UniProtKB-KW"/>
</dbReference>
<dbReference type="SUPFAM" id="SSF64288">
    <property type="entry name" value="Chorismate lyase-like"/>
    <property type="match status" value="1"/>
</dbReference>
<dbReference type="SMART" id="SM00866">
    <property type="entry name" value="UTRA"/>
    <property type="match status" value="1"/>
</dbReference>
<keyword evidence="6" id="KW-1185">Reference proteome</keyword>
<gene>
    <name evidence="5" type="ORF">J4573_48015</name>
</gene>
<keyword evidence="3" id="KW-0804">Transcription</keyword>
<dbReference type="Pfam" id="PF00392">
    <property type="entry name" value="GntR"/>
    <property type="match status" value="1"/>
</dbReference>
<dbReference type="CDD" id="cd07377">
    <property type="entry name" value="WHTH_GntR"/>
    <property type="match status" value="1"/>
</dbReference>
<dbReference type="InterPro" id="IPR050679">
    <property type="entry name" value="Bact_HTH_transcr_reg"/>
</dbReference>
<reference evidence="5" key="1">
    <citation type="submission" date="2021-03" db="EMBL/GenBank/DDBJ databases">
        <authorList>
            <person name="Kanchanasin P."/>
            <person name="Saeng-In P."/>
            <person name="Phongsopitanun W."/>
            <person name="Yuki M."/>
            <person name="Kudo T."/>
            <person name="Ohkuma M."/>
            <person name="Tanasupawat S."/>
        </authorList>
    </citation>
    <scope>NUCLEOTIDE SEQUENCE</scope>
    <source>
        <strain evidence="5">GKU 128</strain>
    </source>
</reference>
<feature type="domain" description="HTH gntR-type" evidence="4">
    <location>
        <begin position="6"/>
        <end position="74"/>
    </location>
</feature>
<dbReference type="Proteomes" id="UP000669179">
    <property type="component" value="Unassembled WGS sequence"/>
</dbReference>
<dbReference type="SMART" id="SM00345">
    <property type="entry name" value="HTH_GNTR"/>
    <property type="match status" value="1"/>
</dbReference>
<keyword evidence="1" id="KW-0805">Transcription regulation</keyword>
<dbReference type="PANTHER" id="PTHR44846">
    <property type="entry name" value="MANNOSYL-D-GLYCERATE TRANSPORT/METABOLISM SYSTEM REPRESSOR MNGR-RELATED"/>
    <property type="match status" value="1"/>
</dbReference>
<keyword evidence="2" id="KW-0238">DNA-binding</keyword>
<dbReference type="Gene3D" id="3.40.1410.10">
    <property type="entry name" value="Chorismate lyase-like"/>
    <property type="match status" value="1"/>
</dbReference>
<evidence type="ECO:0000256" key="1">
    <source>
        <dbReference type="ARBA" id="ARBA00023015"/>
    </source>
</evidence>
<dbReference type="EMBL" id="JAGEOJ010000030">
    <property type="protein sequence ID" value="MBO2454907.1"/>
    <property type="molecule type" value="Genomic_DNA"/>
</dbReference>
<evidence type="ECO:0000313" key="6">
    <source>
        <dbReference type="Proteomes" id="UP000669179"/>
    </source>
</evidence>
<dbReference type="PANTHER" id="PTHR44846:SF17">
    <property type="entry name" value="GNTR-FAMILY TRANSCRIPTIONAL REGULATOR"/>
    <property type="match status" value="1"/>
</dbReference>
<dbReference type="PROSITE" id="PS50949">
    <property type="entry name" value="HTH_GNTR"/>
    <property type="match status" value="1"/>
</dbReference>
<dbReference type="AlphaFoldDB" id="A0A939PM63"/>
<accession>A0A939PM63</accession>
<dbReference type="InterPro" id="IPR000524">
    <property type="entry name" value="Tscrpt_reg_HTH_GntR"/>
</dbReference>
<dbReference type="InterPro" id="IPR036388">
    <property type="entry name" value="WH-like_DNA-bd_sf"/>
</dbReference>
<sequence length="275" mass="30445">MAVKEPPMYRKIANALQQQIESGELPPGEQLPSEKELATTWSVSESTVKTAISELRKAEQVRTVSKKGTFVAEQREPFYITLSNVDLGSTGNPTGAGLGGGEGQAFVEEAQRQGHSAHFTTPEVKIRKATKAEIKALGIPADRPRPQVVGRSQERFVDGKPHSLQTSYFDLDLAKQAPLLFEEEDIEEGTVNYLAAIGRSQSGYIDEFVGRPPADQERAFFGLPKQSAVLEISRTAYDQNRLPFRLTVTVYQRGVNAIRFITGEVPDHIWPRPPR</sequence>
<dbReference type="SUPFAM" id="SSF46785">
    <property type="entry name" value="Winged helix' DNA-binding domain"/>
    <property type="match status" value="1"/>
</dbReference>
<evidence type="ECO:0000256" key="3">
    <source>
        <dbReference type="ARBA" id="ARBA00023163"/>
    </source>
</evidence>
<proteinExistence type="predicted"/>
<dbReference type="GO" id="GO:0045892">
    <property type="term" value="P:negative regulation of DNA-templated transcription"/>
    <property type="evidence" value="ECO:0007669"/>
    <property type="project" value="TreeGrafter"/>
</dbReference>
<evidence type="ECO:0000259" key="4">
    <source>
        <dbReference type="PROSITE" id="PS50949"/>
    </source>
</evidence>
<evidence type="ECO:0000313" key="5">
    <source>
        <dbReference type="EMBL" id="MBO2454907.1"/>
    </source>
</evidence>
<dbReference type="Pfam" id="PF07702">
    <property type="entry name" value="UTRA"/>
    <property type="match status" value="1"/>
</dbReference>
<name>A0A939PM63_9ACTN</name>
<organism evidence="5 6">
    <name type="scientific">Actinomadura barringtoniae</name>
    <dbReference type="NCBI Taxonomy" id="1427535"/>
    <lineage>
        <taxon>Bacteria</taxon>
        <taxon>Bacillati</taxon>
        <taxon>Actinomycetota</taxon>
        <taxon>Actinomycetes</taxon>
        <taxon>Streptosporangiales</taxon>
        <taxon>Thermomonosporaceae</taxon>
        <taxon>Actinomadura</taxon>
    </lineage>
</organism>
<dbReference type="Gene3D" id="1.10.10.10">
    <property type="entry name" value="Winged helix-like DNA-binding domain superfamily/Winged helix DNA-binding domain"/>
    <property type="match status" value="1"/>
</dbReference>
<evidence type="ECO:0000256" key="2">
    <source>
        <dbReference type="ARBA" id="ARBA00023125"/>
    </source>
</evidence>
<dbReference type="InterPro" id="IPR036390">
    <property type="entry name" value="WH_DNA-bd_sf"/>
</dbReference>
<comment type="caution">
    <text evidence="5">The sequence shown here is derived from an EMBL/GenBank/DDBJ whole genome shotgun (WGS) entry which is preliminary data.</text>
</comment>
<dbReference type="InterPro" id="IPR011663">
    <property type="entry name" value="UTRA"/>
</dbReference>
<dbReference type="InterPro" id="IPR028978">
    <property type="entry name" value="Chorismate_lyase_/UTRA_dom_sf"/>
</dbReference>
<protein>
    <submittedName>
        <fullName evidence="5">GntR family transcriptional regulator</fullName>
    </submittedName>
</protein>
<dbReference type="GO" id="GO:0003700">
    <property type="term" value="F:DNA-binding transcription factor activity"/>
    <property type="evidence" value="ECO:0007669"/>
    <property type="project" value="InterPro"/>
</dbReference>